<dbReference type="InterPro" id="IPR051313">
    <property type="entry name" value="Bact_iron-sidero_bind"/>
</dbReference>
<proteinExistence type="inferred from homology"/>
<dbReference type="CDD" id="cd01146">
    <property type="entry name" value="FhuD"/>
    <property type="match status" value="1"/>
</dbReference>
<feature type="chain" id="PRO_5038719578" description="Fe/B12 periplasmic-binding domain-containing protein" evidence="5">
    <location>
        <begin position="23"/>
        <end position="344"/>
    </location>
</feature>
<dbReference type="PANTHER" id="PTHR30532:SF24">
    <property type="entry name" value="FERRIC ENTEROBACTIN-BINDING PERIPLASMIC PROTEIN FEPB"/>
    <property type="match status" value="1"/>
</dbReference>
<evidence type="ECO:0000313" key="7">
    <source>
        <dbReference type="EMBL" id="OMH27632.1"/>
    </source>
</evidence>
<dbReference type="PROSITE" id="PS51257">
    <property type="entry name" value="PROKAR_LIPOPROTEIN"/>
    <property type="match status" value="1"/>
</dbReference>
<dbReference type="InterPro" id="IPR002491">
    <property type="entry name" value="ABC_transptr_periplasmic_BD"/>
</dbReference>
<reference evidence="7 8" key="1">
    <citation type="submission" date="2016-12" db="EMBL/GenBank/DDBJ databases">
        <title>Draft genome of Tersicoccus phoenicis 1P05MA.</title>
        <authorList>
            <person name="Nakajima Y."/>
            <person name="Yoshizawa S."/>
            <person name="Nakamura K."/>
            <person name="Ogura Y."/>
            <person name="Hayashi T."/>
            <person name="Kogure K."/>
        </authorList>
    </citation>
    <scope>NUCLEOTIDE SEQUENCE [LARGE SCALE GENOMIC DNA]</scope>
    <source>
        <strain evidence="7 8">1p05MA</strain>
    </source>
</reference>
<comment type="similarity">
    <text evidence="2">Belongs to the bacterial solute-binding protein 8 family.</text>
</comment>
<organism evidence="7 8">
    <name type="scientific">Tersicoccus phoenicis</name>
    <dbReference type="NCBI Taxonomy" id="554083"/>
    <lineage>
        <taxon>Bacteria</taxon>
        <taxon>Bacillati</taxon>
        <taxon>Actinomycetota</taxon>
        <taxon>Actinomycetes</taxon>
        <taxon>Micrococcales</taxon>
        <taxon>Micrococcaceae</taxon>
        <taxon>Tersicoccus</taxon>
    </lineage>
</organism>
<evidence type="ECO:0000256" key="5">
    <source>
        <dbReference type="SAM" id="SignalP"/>
    </source>
</evidence>
<dbReference type="Gene3D" id="3.40.50.1980">
    <property type="entry name" value="Nitrogenase molybdenum iron protein domain"/>
    <property type="match status" value="2"/>
</dbReference>
<dbReference type="PANTHER" id="PTHR30532">
    <property type="entry name" value="IRON III DICITRATE-BINDING PERIPLASMIC PROTEIN"/>
    <property type="match status" value="1"/>
</dbReference>
<dbReference type="Proteomes" id="UP000187085">
    <property type="component" value="Unassembled WGS sequence"/>
</dbReference>
<keyword evidence="4 5" id="KW-0732">Signal</keyword>
<comment type="subcellular location">
    <subcellularLocation>
        <location evidence="1">Cell envelope</location>
    </subcellularLocation>
</comment>
<evidence type="ECO:0000256" key="2">
    <source>
        <dbReference type="ARBA" id="ARBA00008814"/>
    </source>
</evidence>
<dbReference type="STRING" id="554083.BKD30_03015"/>
<dbReference type="GO" id="GO:0030288">
    <property type="term" value="C:outer membrane-bounded periplasmic space"/>
    <property type="evidence" value="ECO:0007669"/>
    <property type="project" value="TreeGrafter"/>
</dbReference>
<keyword evidence="3" id="KW-0813">Transport</keyword>
<accession>A0A1R1LJC8</accession>
<keyword evidence="8" id="KW-1185">Reference proteome</keyword>
<dbReference type="GO" id="GO:1901678">
    <property type="term" value="P:iron coordination entity transport"/>
    <property type="evidence" value="ECO:0007669"/>
    <property type="project" value="UniProtKB-ARBA"/>
</dbReference>
<name>A0A1R1LJC8_9MICC</name>
<gene>
    <name evidence="7" type="ORF">BKD30_03015</name>
</gene>
<sequence length="344" mass="36190">MTRVFRLLAVLVSGLLVLSACSTGPASDAGSPATGASSSGGAEAGAFPVTIKHAFGETTIETEPRRVATLGWSDQDMALSLGVVPVGATKINYGGNGAGSTDWFDAKLKEIGGTQPTRWDENDGVPFDAVARANPDVILATNSGLTKADYDKLSKIAPVIAYPGKPWTTPWQTSLNLVGQALGRPAAAKKTEQDTLARIRSAVDEYPAVKDRTFLFVSAMSTDPSKISVYTPVDNRVRVLSQLGLTLAPVAEQLDTSKGGFYYDVSAERAPKLESDIAMVYSDQADTVTKDKLLSQMPAVKRGASVVVTDEPEATTLTTPSPLSIPVLLDTYLPKLDAAAQKAG</sequence>
<evidence type="ECO:0000313" key="8">
    <source>
        <dbReference type="Proteomes" id="UP000187085"/>
    </source>
</evidence>
<dbReference type="OrthoDB" id="1846031at2"/>
<evidence type="ECO:0000256" key="1">
    <source>
        <dbReference type="ARBA" id="ARBA00004196"/>
    </source>
</evidence>
<dbReference type="AlphaFoldDB" id="A0A1R1LJC8"/>
<evidence type="ECO:0000256" key="4">
    <source>
        <dbReference type="ARBA" id="ARBA00022729"/>
    </source>
</evidence>
<dbReference type="SUPFAM" id="SSF53807">
    <property type="entry name" value="Helical backbone' metal receptor"/>
    <property type="match status" value="1"/>
</dbReference>
<protein>
    <recommendedName>
        <fullName evidence="6">Fe/B12 periplasmic-binding domain-containing protein</fullName>
    </recommendedName>
</protein>
<evidence type="ECO:0000256" key="3">
    <source>
        <dbReference type="ARBA" id="ARBA00022448"/>
    </source>
</evidence>
<feature type="signal peptide" evidence="5">
    <location>
        <begin position="1"/>
        <end position="22"/>
    </location>
</feature>
<dbReference type="PROSITE" id="PS50983">
    <property type="entry name" value="FE_B12_PBP"/>
    <property type="match status" value="1"/>
</dbReference>
<comment type="caution">
    <text evidence="7">The sequence shown here is derived from an EMBL/GenBank/DDBJ whole genome shotgun (WGS) entry which is preliminary data.</text>
</comment>
<dbReference type="EMBL" id="MRDE01000016">
    <property type="protein sequence ID" value="OMH27632.1"/>
    <property type="molecule type" value="Genomic_DNA"/>
</dbReference>
<dbReference type="RefSeq" id="WP_076701770.1">
    <property type="nucleotide sequence ID" value="NZ_MRDE01000016.1"/>
</dbReference>
<evidence type="ECO:0000259" key="6">
    <source>
        <dbReference type="PROSITE" id="PS50983"/>
    </source>
</evidence>
<feature type="domain" description="Fe/B12 periplasmic-binding" evidence="6">
    <location>
        <begin position="66"/>
        <end position="340"/>
    </location>
</feature>
<dbReference type="Pfam" id="PF01497">
    <property type="entry name" value="Peripla_BP_2"/>
    <property type="match status" value="1"/>
</dbReference>